<dbReference type="Proteomes" id="UP000199371">
    <property type="component" value="Unassembled WGS sequence"/>
</dbReference>
<keyword evidence="3" id="KW-0238">DNA-binding</keyword>
<evidence type="ECO:0000313" key="6">
    <source>
        <dbReference type="EMBL" id="SEI14322.1"/>
    </source>
</evidence>
<feature type="domain" description="HTH arsR-type" evidence="5">
    <location>
        <begin position="1"/>
        <end position="95"/>
    </location>
</feature>
<dbReference type="InterPro" id="IPR051081">
    <property type="entry name" value="HTH_MetalResp_TranReg"/>
</dbReference>
<reference evidence="7" key="1">
    <citation type="submission" date="2016-10" db="EMBL/GenBank/DDBJ databases">
        <authorList>
            <person name="Varghese N."/>
            <person name="Submissions S."/>
        </authorList>
    </citation>
    <scope>NUCLEOTIDE SEQUENCE [LARGE SCALE GENOMIC DNA]</scope>
    <source>
        <strain evidence="7">DSM 17616</strain>
    </source>
</reference>
<dbReference type="GO" id="GO:0046685">
    <property type="term" value="P:response to arsenic-containing substance"/>
    <property type="evidence" value="ECO:0007669"/>
    <property type="project" value="UniProtKB-KW"/>
</dbReference>
<dbReference type="SMART" id="SM00418">
    <property type="entry name" value="HTH_ARSR"/>
    <property type="match status" value="1"/>
</dbReference>
<gene>
    <name evidence="6" type="ORF">SAMN05660691_04188</name>
</gene>
<proteinExistence type="predicted"/>
<dbReference type="PANTHER" id="PTHR33154">
    <property type="entry name" value="TRANSCRIPTIONAL REGULATOR, ARSR FAMILY"/>
    <property type="match status" value="1"/>
</dbReference>
<dbReference type="SUPFAM" id="SSF46785">
    <property type="entry name" value="Winged helix' DNA-binding domain"/>
    <property type="match status" value="1"/>
</dbReference>
<dbReference type="InterPro" id="IPR011991">
    <property type="entry name" value="ArsR-like_HTH"/>
</dbReference>
<evidence type="ECO:0000256" key="1">
    <source>
        <dbReference type="ARBA" id="ARBA00022849"/>
    </source>
</evidence>
<evidence type="ECO:0000256" key="2">
    <source>
        <dbReference type="ARBA" id="ARBA00023015"/>
    </source>
</evidence>
<dbReference type="InterPro" id="IPR036388">
    <property type="entry name" value="WH-like_DNA-bd_sf"/>
</dbReference>
<keyword evidence="2" id="KW-0805">Transcription regulation</keyword>
<accession>A0A1H6NG71</accession>
<organism evidence="6 7">
    <name type="scientific">Rheinheimera pacifica</name>
    <dbReference type="NCBI Taxonomy" id="173990"/>
    <lineage>
        <taxon>Bacteria</taxon>
        <taxon>Pseudomonadati</taxon>
        <taxon>Pseudomonadota</taxon>
        <taxon>Gammaproteobacteria</taxon>
        <taxon>Chromatiales</taxon>
        <taxon>Chromatiaceae</taxon>
        <taxon>Rheinheimera</taxon>
    </lineage>
</organism>
<dbReference type="InterPro" id="IPR036390">
    <property type="entry name" value="WH_DNA-bd_sf"/>
</dbReference>
<dbReference type="Gene3D" id="1.10.10.10">
    <property type="entry name" value="Winged helix-like DNA-binding domain superfamily/Winged helix DNA-binding domain"/>
    <property type="match status" value="1"/>
</dbReference>
<evidence type="ECO:0000313" key="7">
    <source>
        <dbReference type="Proteomes" id="UP000199371"/>
    </source>
</evidence>
<name>A0A1H6NG71_9GAMM</name>
<dbReference type="AlphaFoldDB" id="A0A1H6NG71"/>
<evidence type="ECO:0000256" key="3">
    <source>
        <dbReference type="ARBA" id="ARBA00023125"/>
    </source>
</evidence>
<dbReference type="PRINTS" id="PR00778">
    <property type="entry name" value="HTHARSR"/>
</dbReference>
<dbReference type="EMBL" id="FNXF01000041">
    <property type="protein sequence ID" value="SEI14322.1"/>
    <property type="molecule type" value="Genomic_DNA"/>
</dbReference>
<dbReference type="PANTHER" id="PTHR33154:SF18">
    <property type="entry name" value="ARSENICAL RESISTANCE OPERON REPRESSOR"/>
    <property type="match status" value="1"/>
</dbReference>
<keyword evidence="4" id="KW-0804">Transcription</keyword>
<dbReference type="PROSITE" id="PS50987">
    <property type="entry name" value="HTH_ARSR_2"/>
    <property type="match status" value="1"/>
</dbReference>
<evidence type="ECO:0000256" key="4">
    <source>
        <dbReference type="ARBA" id="ARBA00023163"/>
    </source>
</evidence>
<protein>
    <submittedName>
        <fullName evidence="6">ArsR family transcriptional regulator</fullName>
    </submittedName>
</protein>
<keyword evidence="7" id="KW-1185">Reference proteome</keyword>
<dbReference type="STRING" id="173990.SAMN05660691_04188"/>
<evidence type="ECO:0000259" key="5">
    <source>
        <dbReference type="PROSITE" id="PS50987"/>
    </source>
</evidence>
<dbReference type="InterPro" id="IPR001845">
    <property type="entry name" value="HTH_ArsR_DNA-bd_dom"/>
</dbReference>
<sequence>MISSYIDIMKALSEPNRLRLVWLMSYIDQRICVSEGMDVLGESHYNVSRHLKILLKAGIVSASREGKWVFYTLKTDDSEFYNQLLKTIQLIPSEEFKEEIKRCNLRLNMRKNGDCVIGQENAEWLNIMDLNK</sequence>
<dbReference type="NCBIfam" id="NF033788">
    <property type="entry name" value="HTH_metalloreg"/>
    <property type="match status" value="1"/>
</dbReference>
<dbReference type="CDD" id="cd00090">
    <property type="entry name" value="HTH_ARSR"/>
    <property type="match status" value="1"/>
</dbReference>
<dbReference type="Pfam" id="PF01022">
    <property type="entry name" value="HTH_5"/>
    <property type="match status" value="1"/>
</dbReference>
<dbReference type="GO" id="GO:0003677">
    <property type="term" value="F:DNA binding"/>
    <property type="evidence" value="ECO:0007669"/>
    <property type="project" value="UniProtKB-KW"/>
</dbReference>
<keyword evidence="1" id="KW-0059">Arsenical resistance</keyword>
<dbReference type="GO" id="GO:0003700">
    <property type="term" value="F:DNA-binding transcription factor activity"/>
    <property type="evidence" value="ECO:0007669"/>
    <property type="project" value="InterPro"/>
</dbReference>